<accession>A0ABV9P1M5</accession>
<evidence type="ECO:0000259" key="9">
    <source>
        <dbReference type="Pfam" id="PF01488"/>
    </source>
</evidence>
<feature type="binding site" evidence="8">
    <location>
        <position position="238"/>
    </location>
    <ligand>
        <name>NADP(+)</name>
        <dbReference type="ChEBI" id="CHEBI:58349"/>
    </ligand>
</feature>
<feature type="active site" description="Proton acceptor" evidence="8">
    <location>
        <position position="65"/>
    </location>
</feature>
<dbReference type="EC" id="1.1.1.25" evidence="2 8"/>
<dbReference type="Proteomes" id="UP001595896">
    <property type="component" value="Unassembled WGS sequence"/>
</dbReference>
<keyword evidence="5 8" id="KW-0560">Oxidoreductase</keyword>
<reference evidence="13" key="1">
    <citation type="journal article" date="2019" name="Int. J. Syst. Evol. Microbiol.">
        <title>The Global Catalogue of Microorganisms (GCM) 10K type strain sequencing project: providing services to taxonomists for standard genome sequencing and annotation.</title>
        <authorList>
            <consortium name="The Broad Institute Genomics Platform"/>
            <consortium name="The Broad Institute Genome Sequencing Center for Infectious Disease"/>
            <person name="Wu L."/>
            <person name="Ma J."/>
        </authorList>
    </citation>
    <scope>NUCLEOTIDE SEQUENCE [LARGE SCALE GENOMIC DNA]</scope>
    <source>
        <strain evidence="13">JCM 12165</strain>
    </source>
</reference>
<keyword evidence="13" id="KW-1185">Reference proteome</keyword>
<evidence type="ECO:0000256" key="6">
    <source>
        <dbReference type="ARBA" id="ARBA00023141"/>
    </source>
</evidence>
<feature type="binding site" evidence="8">
    <location>
        <begin position="14"/>
        <end position="16"/>
    </location>
    <ligand>
        <name>shikimate</name>
        <dbReference type="ChEBI" id="CHEBI:36208"/>
    </ligand>
</feature>
<feature type="domain" description="SDH C-terminal" evidence="11">
    <location>
        <begin position="238"/>
        <end position="268"/>
    </location>
</feature>
<comment type="pathway">
    <text evidence="1 8">Metabolic intermediate biosynthesis; chorismate biosynthesis; chorismate from D-erythrose 4-phosphate and phosphoenolpyruvate: step 4/7.</text>
</comment>
<gene>
    <name evidence="8 12" type="primary">aroE</name>
    <name evidence="12" type="ORF">ACFO4L_16580</name>
</gene>
<feature type="binding site" evidence="8">
    <location>
        <position position="217"/>
    </location>
    <ligand>
        <name>shikimate</name>
        <dbReference type="ChEBI" id="CHEBI:36208"/>
    </ligand>
</feature>
<evidence type="ECO:0000259" key="10">
    <source>
        <dbReference type="Pfam" id="PF08501"/>
    </source>
</evidence>
<feature type="binding site" evidence="8">
    <location>
        <position position="101"/>
    </location>
    <ligand>
        <name>shikimate</name>
        <dbReference type="ChEBI" id="CHEBI:36208"/>
    </ligand>
</feature>
<evidence type="ECO:0000256" key="2">
    <source>
        <dbReference type="ARBA" id="ARBA00012962"/>
    </source>
</evidence>
<dbReference type="InterPro" id="IPR006151">
    <property type="entry name" value="Shikm_DH/Glu-tRNA_Rdtase"/>
</dbReference>
<feature type="binding site" evidence="8">
    <location>
        <position position="245"/>
    </location>
    <ligand>
        <name>shikimate</name>
        <dbReference type="ChEBI" id="CHEBI:36208"/>
    </ligand>
</feature>
<comment type="function">
    <text evidence="8">Involved in the biosynthesis of the chorismate, which leads to the biosynthesis of aromatic amino acids. Catalyzes the reversible NADPH linked reduction of 3-dehydroshikimate (DHSA) to yield shikimate (SA).</text>
</comment>
<dbReference type="Gene3D" id="3.40.50.10860">
    <property type="entry name" value="Leucine Dehydrogenase, chain A, domain 1"/>
    <property type="match status" value="1"/>
</dbReference>
<evidence type="ECO:0000256" key="8">
    <source>
        <dbReference type="HAMAP-Rule" id="MF_00222"/>
    </source>
</evidence>
<feature type="binding site" evidence="8">
    <location>
        <begin position="126"/>
        <end position="130"/>
    </location>
    <ligand>
        <name>NADP(+)</name>
        <dbReference type="ChEBI" id="CHEBI:58349"/>
    </ligand>
</feature>
<comment type="caution">
    <text evidence="12">The sequence shown here is derived from an EMBL/GenBank/DDBJ whole genome shotgun (WGS) entry which is preliminary data.</text>
</comment>
<name>A0ABV9P1M5_9BACI</name>
<dbReference type="HAMAP" id="MF_00222">
    <property type="entry name" value="Shikimate_DH_AroE"/>
    <property type="match status" value="1"/>
</dbReference>
<dbReference type="InterPro" id="IPR022893">
    <property type="entry name" value="Shikimate_DH_fam"/>
</dbReference>
<dbReference type="EMBL" id="JBHSGK010000021">
    <property type="protein sequence ID" value="MFC4738189.1"/>
    <property type="molecule type" value="Genomic_DNA"/>
</dbReference>
<keyword evidence="3 8" id="KW-0028">Amino-acid biosynthesis</keyword>
<dbReference type="PANTHER" id="PTHR21089">
    <property type="entry name" value="SHIKIMATE DEHYDROGENASE"/>
    <property type="match status" value="1"/>
</dbReference>
<dbReference type="PANTHER" id="PTHR21089:SF1">
    <property type="entry name" value="BIFUNCTIONAL 3-DEHYDROQUINATE DEHYDRATASE_SHIKIMATE DEHYDROGENASE, CHLOROPLASTIC"/>
    <property type="match status" value="1"/>
</dbReference>
<dbReference type="SUPFAM" id="SSF53223">
    <property type="entry name" value="Aminoacid dehydrogenase-like, N-terminal domain"/>
    <property type="match status" value="1"/>
</dbReference>
<dbReference type="Pfam" id="PF18317">
    <property type="entry name" value="SDH_C"/>
    <property type="match status" value="1"/>
</dbReference>
<dbReference type="InterPro" id="IPR011342">
    <property type="entry name" value="Shikimate_DH"/>
</dbReference>
<dbReference type="Pfam" id="PF01488">
    <property type="entry name" value="Shikimate_DH"/>
    <property type="match status" value="1"/>
</dbReference>
<evidence type="ECO:0000256" key="7">
    <source>
        <dbReference type="ARBA" id="ARBA00049442"/>
    </source>
</evidence>
<sequence length="275" mass="29378">MKIFGVIGDPISHSLSPVMHEAAYKEAGIEAAYLPFHTPPEQLENAIRGVRGLGMTGINVTIPHKEAVIAYLDELDPTAKRIGAVNTIARKGDRLIGCNTDGEGYVRSLEPNLRRKLDSCRILIIGAGGAARAAAMTLYDRGAEITIANRTVERAASLAQACGNKVKVCSMQEAQAQLTSFDVIINSTSIGMTPDLASMALPLDKLSRNTVVSDMIYTPLETAFLKAAAKQGSTVVNGTGMFIEQGALAFERWTGMEAPREAMLRAVMSKLKGGN</sequence>
<dbReference type="InterPro" id="IPR036291">
    <property type="entry name" value="NAD(P)-bd_dom_sf"/>
</dbReference>
<dbReference type="InterPro" id="IPR013708">
    <property type="entry name" value="Shikimate_DH-bd_N"/>
</dbReference>
<protein>
    <recommendedName>
        <fullName evidence="2 8">Shikimate dehydrogenase (NADP(+))</fullName>
        <shortName evidence="8">SDH</shortName>
        <ecNumber evidence="2 8">1.1.1.25</ecNumber>
    </recommendedName>
</protein>
<dbReference type="GO" id="GO:0004764">
    <property type="term" value="F:shikimate 3-dehydrogenase (NADP+) activity"/>
    <property type="evidence" value="ECO:0007669"/>
    <property type="project" value="UniProtKB-EC"/>
</dbReference>
<dbReference type="InterPro" id="IPR041121">
    <property type="entry name" value="SDH_C"/>
</dbReference>
<comment type="caution">
    <text evidence="8">Lacks conserved residue(s) required for the propagation of feature annotation.</text>
</comment>
<organism evidence="12 13">
    <name type="scientific">Bacillus daqingensis</name>
    <dbReference type="NCBI Taxonomy" id="872396"/>
    <lineage>
        <taxon>Bacteria</taxon>
        <taxon>Bacillati</taxon>
        <taxon>Bacillota</taxon>
        <taxon>Bacilli</taxon>
        <taxon>Bacillales</taxon>
        <taxon>Bacillaceae</taxon>
        <taxon>Bacillus</taxon>
    </lineage>
</organism>
<dbReference type="CDD" id="cd01065">
    <property type="entry name" value="NAD_bind_Shikimate_DH"/>
    <property type="match status" value="1"/>
</dbReference>
<dbReference type="NCBIfam" id="TIGR00507">
    <property type="entry name" value="aroE"/>
    <property type="match status" value="1"/>
</dbReference>
<evidence type="ECO:0000313" key="13">
    <source>
        <dbReference type="Proteomes" id="UP001595896"/>
    </source>
</evidence>
<evidence type="ECO:0000313" key="12">
    <source>
        <dbReference type="EMBL" id="MFC4738189.1"/>
    </source>
</evidence>
<dbReference type="NCBIfam" id="NF001319">
    <property type="entry name" value="PRK00258.3-3"/>
    <property type="match status" value="1"/>
</dbReference>
<dbReference type="Gene3D" id="3.40.50.720">
    <property type="entry name" value="NAD(P)-binding Rossmann-like Domain"/>
    <property type="match status" value="1"/>
</dbReference>
<evidence type="ECO:0000256" key="1">
    <source>
        <dbReference type="ARBA" id="ARBA00004871"/>
    </source>
</evidence>
<comment type="subunit">
    <text evidence="8">Homodimer.</text>
</comment>
<evidence type="ECO:0000259" key="11">
    <source>
        <dbReference type="Pfam" id="PF18317"/>
    </source>
</evidence>
<feature type="domain" description="Shikimate dehydrogenase substrate binding N-terminal" evidence="10">
    <location>
        <begin position="6"/>
        <end position="88"/>
    </location>
</feature>
<keyword evidence="4 8" id="KW-0521">NADP</keyword>
<comment type="catalytic activity">
    <reaction evidence="7 8">
        <text>shikimate + NADP(+) = 3-dehydroshikimate + NADPH + H(+)</text>
        <dbReference type="Rhea" id="RHEA:17737"/>
        <dbReference type="ChEBI" id="CHEBI:15378"/>
        <dbReference type="ChEBI" id="CHEBI:16630"/>
        <dbReference type="ChEBI" id="CHEBI:36208"/>
        <dbReference type="ChEBI" id="CHEBI:57783"/>
        <dbReference type="ChEBI" id="CHEBI:58349"/>
        <dbReference type="EC" id="1.1.1.25"/>
    </reaction>
</comment>
<proteinExistence type="inferred from homology"/>
<dbReference type="RefSeq" id="WP_377910777.1">
    <property type="nucleotide sequence ID" value="NZ_JBHSGK010000021.1"/>
</dbReference>
<feature type="binding site" evidence="8">
    <location>
        <position position="86"/>
    </location>
    <ligand>
        <name>shikimate</name>
        <dbReference type="ChEBI" id="CHEBI:36208"/>
    </ligand>
</feature>
<dbReference type="Pfam" id="PF08501">
    <property type="entry name" value="Shikimate_dh_N"/>
    <property type="match status" value="1"/>
</dbReference>
<dbReference type="InterPro" id="IPR046346">
    <property type="entry name" value="Aminoacid_DH-like_N_sf"/>
</dbReference>
<feature type="binding site" evidence="8">
    <location>
        <begin position="149"/>
        <end position="154"/>
    </location>
    <ligand>
        <name>NADP(+)</name>
        <dbReference type="ChEBI" id="CHEBI:58349"/>
    </ligand>
</feature>
<keyword evidence="6 8" id="KW-0057">Aromatic amino acid biosynthesis</keyword>
<feature type="domain" description="Quinate/shikimate 5-dehydrogenase/glutamyl-tRNA reductase" evidence="9">
    <location>
        <begin position="116"/>
        <end position="189"/>
    </location>
</feature>
<dbReference type="SUPFAM" id="SSF51735">
    <property type="entry name" value="NAD(P)-binding Rossmann-fold domains"/>
    <property type="match status" value="1"/>
</dbReference>
<evidence type="ECO:0000256" key="3">
    <source>
        <dbReference type="ARBA" id="ARBA00022605"/>
    </source>
</evidence>
<comment type="similarity">
    <text evidence="8">Belongs to the shikimate dehydrogenase family.</text>
</comment>
<evidence type="ECO:0000256" key="4">
    <source>
        <dbReference type="ARBA" id="ARBA00022857"/>
    </source>
</evidence>
<evidence type="ECO:0000256" key="5">
    <source>
        <dbReference type="ARBA" id="ARBA00023002"/>
    </source>
</evidence>
<feature type="binding site" evidence="8">
    <location>
        <position position="215"/>
    </location>
    <ligand>
        <name>NADP(+)</name>
        <dbReference type="ChEBI" id="CHEBI:58349"/>
    </ligand>
</feature>
<feature type="binding site" evidence="8">
    <location>
        <position position="61"/>
    </location>
    <ligand>
        <name>shikimate</name>
        <dbReference type="ChEBI" id="CHEBI:36208"/>
    </ligand>
</feature>